<organism evidence="4">
    <name type="scientific">Fusarium oxysporum f. sp. vasinfectum 25433</name>
    <dbReference type="NCBI Taxonomy" id="1089449"/>
    <lineage>
        <taxon>Eukaryota</taxon>
        <taxon>Fungi</taxon>
        <taxon>Dikarya</taxon>
        <taxon>Ascomycota</taxon>
        <taxon>Pezizomycotina</taxon>
        <taxon>Sordariomycetes</taxon>
        <taxon>Hypocreomycetidae</taxon>
        <taxon>Hypocreales</taxon>
        <taxon>Nectriaceae</taxon>
        <taxon>Fusarium</taxon>
        <taxon>Fusarium oxysporum species complex</taxon>
    </lineage>
</organism>
<dbReference type="GO" id="GO:0004659">
    <property type="term" value="F:prenyltransferase activity"/>
    <property type="evidence" value="ECO:0007669"/>
    <property type="project" value="InterPro"/>
</dbReference>
<dbReference type="InterPro" id="IPR000092">
    <property type="entry name" value="Polyprenyl_synt"/>
</dbReference>
<dbReference type="AlphaFoldDB" id="X0L7U6"/>
<dbReference type="PANTHER" id="PTHR12001:SF44">
    <property type="entry name" value="GERANYLGERANYL PYROPHOSPHATE SYNTHASE"/>
    <property type="match status" value="1"/>
</dbReference>
<dbReference type="GO" id="GO:0046165">
    <property type="term" value="P:alcohol biosynthetic process"/>
    <property type="evidence" value="ECO:0007669"/>
    <property type="project" value="UniProtKB-ARBA"/>
</dbReference>
<dbReference type="GO" id="GO:0008299">
    <property type="term" value="P:isoprenoid biosynthetic process"/>
    <property type="evidence" value="ECO:0007669"/>
    <property type="project" value="InterPro"/>
</dbReference>
<dbReference type="Pfam" id="PF00348">
    <property type="entry name" value="polyprenyl_synt"/>
    <property type="match status" value="1"/>
</dbReference>
<gene>
    <name evidence="4" type="ORF">FOTG_14617</name>
</gene>
<keyword evidence="1" id="KW-0808">Transferase</keyword>
<reference evidence="4" key="2">
    <citation type="submission" date="2012-05" db="EMBL/GenBank/DDBJ databases">
        <title>The Genome Annotation of Fusarium oxysporum Cotton.</title>
        <authorList>
            <consortium name="The Broad Institute Genomics Platform"/>
            <person name="Ma L.-J."/>
            <person name="Corby-Kistler H."/>
            <person name="Broz K."/>
            <person name="Gale L.R."/>
            <person name="Jonkers W."/>
            <person name="O'Donnell K."/>
            <person name="Ploetz R."/>
            <person name="Steinberg C."/>
            <person name="Schwartz D.C."/>
            <person name="VanEtten H."/>
            <person name="Zhou S."/>
            <person name="Young S.K."/>
            <person name="Zeng Q."/>
            <person name="Gargeya S."/>
            <person name="Fitzgerald M."/>
            <person name="Abouelleil A."/>
            <person name="Alvarado L."/>
            <person name="Chapman S.B."/>
            <person name="Gainer-Dewar J."/>
            <person name="Goldberg J."/>
            <person name="Griggs A."/>
            <person name="Gujja S."/>
            <person name="Hansen M."/>
            <person name="Howarth C."/>
            <person name="Imamovic A."/>
            <person name="Ireland A."/>
            <person name="Larimer J."/>
            <person name="McCowan C."/>
            <person name="Murphy C."/>
            <person name="Pearson M."/>
            <person name="Poon T.W."/>
            <person name="Priest M."/>
            <person name="Roberts A."/>
            <person name="Saif S."/>
            <person name="Shea T."/>
            <person name="Sykes S."/>
            <person name="Wortman J."/>
            <person name="Nusbaum C."/>
            <person name="Birren B."/>
        </authorList>
    </citation>
    <scope>NUCLEOTIDE SEQUENCE</scope>
    <source>
        <strain evidence="4">25433</strain>
    </source>
</reference>
<dbReference type="GO" id="GO:0046872">
    <property type="term" value="F:metal ion binding"/>
    <property type="evidence" value="ECO:0007669"/>
    <property type="project" value="UniProtKB-KW"/>
</dbReference>
<evidence type="ECO:0000256" key="1">
    <source>
        <dbReference type="ARBA" id="ARBA00022679"/>
    </source>
</evidence>
<keyword evidence="2" id="KW-0479">Metal-binding</keyword>
<protein>
    <submittedName>
        <fullName evidence="4">Uncharacterized protein</fullName>
    </submittedName>
</protein>
<dbReference type="EMBL" id="JH657985">
    <property type="protein sequence ID" value="EXM17132.1"/>
    <property type="molecule type" value="Genomic_DNA"/>
</dbReference>
<evidence type="ECO:0000256" key="2">
    <source>
        <dbReference type="ARBA" id="ARBA00022723"/>
    </source>
</evidence>
<dbReference type="InterPro" id="IPR008949">
    <property type="entry name" value="Isoprenoid_synthase_dom_sf"/>
</dbReference>
<reference evidence="4" key="1">
    <citation type="submission" date="2011-11" db="EMBL/GenBank/DDBJ databases">
        <title>The Genome Sequence of Fusarium oxysporum Cotton.</title>
        <authorList>
            <consortium name="The Broad Institute Genome Sequencing Platform"/>
            <person name="Ma L.-J."/>
            <person name="Gale L.R."/>
            <person name="Schwartz D.C."/>
            <person name="Zhou S."/>
            <person name="Corby-Kistler H."/>
            <person name="Young S.K."/>
            <person name="Zeng Q."/>
            <person name="Gargeya S."/>
            <person name="Fitzgerald M."/>
            <person name="Haas B."/>
            <person name="Abouelleil A."/>
            <person name="Alvarado L."/>
            <person name="Arachchi H.M."/>
            <person name="Berlin A."/>
            <person name="Brown A."/>
            <person name="Chapman S.B."/>
            <person name="Chen Z."/>
            <person name="Dunbar C."/>
            <person name="Freedman E."/>
            <person name="Gearin G."/>
            <person name="Goldberg J."/>
            <person name="Griggs A."/>
            <person name="Gujja S."/>
            <person name="Heiman D."/>
            <person name="Howarth C."/>
            <person name="Larson L."/>
            <person name="Lui A."/>
            <person name="MacDonald P.J.P."/>
            <person name="Montmayeur A."/>
            <person name="Murphy C."/>
            <person name="Neiman D."/>
            <person name="Pearson M."/>
            <person name="Priest M."/>
            <person name="Roberts A."/>
            <person name="Saif S."/>
            <person name="Shea T."/>
            <person name="Shenoy N."/>
            <person name="Sisk P."/>
            <person name="Stolte C."/>
            <person name="Sykes S."/>
            <person name="Wortman J."/>
            <person name="Nusbaum C."/>
            <person name="Birren B."/>
        </authorList>
    </citation>
    <scope>NUCLEOTIDE SEQUENCE [LARGE SCALE GENOMIC DNA]</scope>
    <source>
        <strain evidence="4">25433</strain>
    </source>
</reference>
<proteinExistence type="predicted"/>
<keyword evidence="3" id="KW-0460">Magnesium</keyword>
<dbReference type="GO" id="GO:0043386">
    <property type="term" value="P:mycotoxin biosynthetic process"/>
    <property type="evidence" value="ECO:0007669"/>
    <property type="project" value="UniProtKB-ARBA"/>
</dbReference>
<accession>X0L7U6</accession>
<dbReference type="HOGENOM" id="CLU_1845194_0_0_1"/>
<dbReference type="PANTHER" id="PTHR12001">
    <property type="entry name" value="GERANYLGERANYL PYROPHOSPHATE SYNTHASE"/>
    <property type="match status" value="1"/>
</dbReference>
<dbReference type="Proteomes" id="UP000030701">
    <property type="component" value="Unassembled WGS sequence"/>
</dbReference>
<dbReference type="Gene3D" id="1.10.600.10">
    <property type="entry name" value="Farnesyl Diphosphate Synthase"/>
    <property type="match status" value="1"/>
</dbReference>
<dbReference type="SUPFAM" id="SSF48576">
    <property type="entry name" value="Terpenoid synthases"/>
    <property type="match status" value="1"/>
</dbReference>
<name>X0L7U6_FUSOX</name>
<evidence type="ECO:0000313" key="4">
    <source>
        <dbReference type="EMBL" id="EXM17132.1"/>
    </source>
</evidence>
<evidence type="ECO:0000256" key="3">
    <source>
        <dbReference type="ARBA" id="ARBA00022842"/>
    </source>
</evidence>
<dbReference type="OrthoDB" id="6921389at2759"/>
<sequence length="143" mass="15988">MDRVIKVAVFYQICDDYLNSSAYASQKGFAEDMDEGKFSFPIVCGIEKHPELRGQILVVFRQRPASATAEAQPLSKKVKDHMIKCIASSGGFDDTLKRLKSMEHEIELGMVKIKEKLGQANSLLRLCLAALSMEGQEKICFLN</sequence>